<dbReference type="EC" id="2.7.10.2" evidence="2"/>
<dbReference type="InterPro" id="IPR005702">
    <property type="entry name" value="Wzc-like_C"/>
</dbReference>
<dbReference type="CDD" id="cd05387">
    <property type="entry name" value="BY-kinase"/>
    <property type="match status" value="1"/>
</dbReference>
<keyword evidence="6" id="KW-0067">ATP-binding</keyword>
<evidence type="ECO:0000313" key="12">
    <source>
        <dbReference type="Proteomes" id="UP000672039"/>
    </source>
</evidence>
<dbReference type="Gene3D" id="3.40.50.300">
    <property type="entry name" value="P-loop containing nucleotide triphosphate hydrolases"/>
    <property type="match status" value="1"/>
</dbReference>
<keyword evidence="12" id="KW-1185">Reference proteome</keyword>
<evidence type="ECO:0000256" key="4">
    <source>
        <dbReference type="ARBA" id="ARBA00022741"/>
    </source>
</evidence>
<feature type="transmembrane region" description="Helical" evidence="9">
    <location>
        <begin position="51"/>
        <end position="70"/>
    </location>
</feature>
<keyword evidence="3 11" id="KW-0808">Transferase</keyword>
<dbReference type="InterPro" id="IPR025669">
    <property type="entry name" value="AAA_dom"/>
</dbReference>
<comment type="similarity">
    <text evidence="1">Belongs to the CpsD/CapB family.</text>
</comment>
<evidence type="ECO:0000256" key="2">
    <source>
        <dbReference type="ARBA" id="ARBA00011903"/>
    </source>
</evidence>
<keyword evidence="9" id="KW-0812">Transmembrane</keyword>
<dbReference type="InterPro" id="IPR050445">
    <property type="entry name" value="Bact_polysacc_biosynth/exp"/>
</dbReference>
<feature type="transmembrane region" description="Helical" evidence="9">
    <location>
        <begin position="107"/>
        <end position="124"/>
    </location>
</feature>
<gene>
    <name evidence="11" type="ORF">J9253_10230</name>
</gene>
<dbReference type="PANTHER" id="PTHR32309">
    <property type="entry name" value="TYROSINE-PROTEIN KINASE"/>
    <property type="match status" value="1"/>
</dbReference>
<comment type="catalytic activity">
    <reaction evidence="8">
        <text>L-tyrosyl-[protein] + ATP = O-phospho-L-tyrosyl-[protein] + ADP + H(+)</text>
        <dbReference type="Rhea" id="RHEA:10596"/>
        <dbReference type="Rhea" id="RHEA-COMP:10136"/>
        <dbReference type="Rhea" id="RHEA-COMP:20101"/>
        <dbReference type="ChEBI" id="CHEBI:15378"/>
        <dbReference type="ChEBI" id="CHEBI:30616"/>
        <dbReference type="ChEBI" id="CHEBI:46858"/>
        <dbReference type="ChEBI" id="CHEBI:61978"/>
        <dbReference type="ChEBI" id="CHEBI:456216"/>
        <dbReference type="EC" id="2.7.10.2"/>
    </reaction>
</comment>
<dbReference type="SUPFAM" id="SSF52540">
    <property type="entry name" value="P-loop containing nucleoside triphosphate hydrolases"/>
    <property type="match status" value="1"/>
</dbReference>
<evidence type="ECO:0000256" key="1">
    <source>
        <dbReference type="ARBA" id="ARBA00007316"/>
    </source>
</evidence>
<evidence type="ECO:0000256" key="9">
    <source>
        <dbReference type="SAM" id="Phobius"/>
    </source>
</evidence>
<feature type="domain" description="AAA" evidence="10">
    <location>
        <begin position="163"/>
        <end position="289"/>
    </location>
</feature>
<evidence type="ECO:0000256" key="7">
    <source>
        <dbReference type="ARBA" id="ARBA00023137"/>
    </source>
</evidence>
<evidence type="ECO:0000256" key="3">
    <source>
        <dbReference type="ARBA" id="ARBA00022679"/>
    </source>
</evidence>
<keyword evidence="5" id="KW-0418">Kinase</keyword>
<accession>A0ABX7WYZ2</accession>
<evidence type="ECO:0000313" key="11">
    <source>
        <dbReference type="EMBL" id="QTR48257.1"/>
    </source>
</evidence>
<dbReference type="InterPro" id="IPR027417">
    <property type="entry name" value="P-loop_NTPase"/>
</dbReference>
<keyword evidence="4" id="KW-0547">Nucleotide-binding</keyword>
<proteinExistence type="inferred from homology"/>
<dbReference type="Proteomes" id="UP000672039">
    <property type="component" value="Chromosome"/>
</dbReference>
<dbReference type="Pfam" id="PF13614">
    <property type="entry name" value="AAA_31"/>
    <property type="match status" value="1"/>
</dbReference>
<protein>
    <recommendedName>
        <fullName evidence="2">non-specific protein-tyrosine kinase</fullName>
        <ecNumber evidence="2">2.7.10.2</ecNumber>
    </recommendedName>
</protein>
<evidence type="ECO:0000259" key="10">
    <source>
        <dbReference type="Pfam" id="PF13614"/>
    </source>
</evidence>
<keyword evidence="9" id="KW-0472">Membrane</keyword>
<keyword evidence="7" id="KW-0829">Tyrosine-protein kinase</keyword>
<dbReference type="NCBIfam" id="TIGR01007">
    <property type="entry name" value="eps_fam"/>
    <property type="match status" value="1"/>
</dbReference>
<evidence type="ECO:0000256" key="6">
    <source>
        <dbReference type="ARBA" id="ARBA00022840"/>
    </source>
</evidence>
<dbReference type="RefSeq" id="WP_210224464.1">
    <property type="nucleotide sequence ID" value="NZ_CP072801.1"/>
</dbReference>
<dbReference type="EMBL" id="CP072801">
    <property type="protein sequence ID" value="QTR48257.1"/>
    <property type="molecule type" value="Genomic_DNA"/>
</dbReference>
<reference evidence="11 12" key="1">
    <citation type="submission" date="2021-04" db="EMBL/GenBank/DDBJ databases">
        <title>Genomics, taxonomy and metabolism of representatives of sulfur bacteria of the genus Thiothrix: Thiothrix fructosivorans QT, Thiothrix unzii A1T and three new species, Thiothrix subterranea sp. nov., Thiothrix litoralis sp. nov. and 'Candidatus Thiothrix anitrata' sp. nov.</title>
        <authorList>
            <person name="Ravin N.V."/>
            <person name="Smolyakov D."/>
            <person name="Rudenko T.S."/>
            <person name="Mardanov A.V."/>
            <person name="Beletsky A.V."/>
            <person name="Markov N.D."/>
            <person name="Fomenkov A.I."/>
            <person name="Roberts R.J."/>
            <person name="Karnachuk O.V."/>
            <person name="Novikov A."/>
            <person name="Grabovich M.Y."/>
        </authorList>
    </citation>
    <scope>NUCLEOTIDE SEQUENCE [LARGE SCALE GENOMIC DNA]</scope>
    <source>
        <strain evidence="11 12">AS</strain>
    </source>
</reference>
<dbReference type="PANTHER" id="PTHR32309:SF13">
    <property type="entry name" value="FERRIC ENTEROBACTIN TRANSPORT PROTEIN FEPE"/>
    <property type="match status" value="1"/>
</dbReference>
<evidence type="ECO:0000256" key="5">
    <source>
        <dbReference type="ARBA" id="ARBA00022777"/>
    </source>
</evidence>
<organism evidence="11 12">
    <name type="scientific">Thiothrix litoralis</name>
    <dbReference type="NCBI Taxonomy" id="2891210"/>
    <lineage>
        <taxon>Bacteria</taxon>
        <taxon>Pseudomonadati</taxon>
        <taxon>Pseudomonadota</taxon>
        <taxon>Gammaproteobacteria</taxon>
        <taxon>Thiotrichales</taxon>
        <taxon>Thiotrichaceae</taxon>
        <taxon>Thiothrix</taxon>
    </lineage>
</organism>
<feature type="transmembrane region" description="Helical" evidence="9">
    <location>
        <begin position="76"/>
        <end position="95"/>
    </location>
</feature>
<name>A0ABX7WYZ2_9GAMM</name>
<sequence length="338" mass="37027">MSTHKLLSEQQTTLSSEKGFIHVPTFETDGTSFREELQKFRMITKRREKTLLGVYLGVFLFVLFTMEGLQPNLPRNFVLSFILGLCAGILAAFVREGTDAAIKNREMLARVLPLPLLGVAPVISKKAGSYAFQSAKNPDSTVAAAFRALHSNLLIVTQQSQPKVINITSTDASEGKSSTSINLATQYAQAGSKVLLIDADLRRPTLHKHFEMDNTKGLGNYLAGMDPLDNLIRPTFISGLHVMTSGPITPHAVELLSSEPLTQLISNAEQGHSDFDLIIIDSPPVMGMADALLIGNRVHATLLVVACNETRRRPLHAAFERLKQSRTNIIGVVMTKVR</sequence>
<keyword evidence="9" id="KW-1133">Transmembrane helix</keyword>
<evidence type="ECO:0000256" key="8">
    <source>
        <dbReference type="ARBA" id="ARBA00051245"/>
    </source>
</evidence>
<dbReference type="GO" id="GO:0004715">
    <property type="term" value="F:non-membrane spanning protein tyrosine kinase activity"/>
    <property type="evidence" value="ECO:0007669"/>
    <property type="project" value="UniProtKB-EC"/>
</dbReference>